<reference evidence="8 9" key="1">
    <citation type="journal article" date="2012" name="J. Bacteriol.">
        <title>Genome sequence of the human- and animal-pathogenic strain Nocardia cyriacigeorgica GUH-2.</title>
        <authorList>
            <person name="Zoropogui A."/>
            <person name="Pujic P."/>
            <person name="Normand P."/>
            <person name="Barbe V."/>
            <person name="Beaman B."/>
            <person name="Beaman L."/>
            <person name="Boiron P."/>
            <person name="Colinon C."/>
            <person name="Deredjian A."/>
            <person name="Graindorge A."/>
            <person name="Mangenot S."/>
            <person name="Nazaret S."/>
            <person name="Neto M."/>
            <person name="Petit S."/>
            <person name="Roche D."/>
            <person name="Vallenet D."/>
            <person name="Rodriguez-Nava V."/>
            <person name="Richard Y."/>
            <person name="Cournoyer B."/>
            <person name="Blaha D."/>
        </authorList>
    </citation>
    <scope>NUCLEOTIDE SEQUENCE [LARGE SCALE GENOMIC DNA]</scope>
    <source>
        <strain evidence="8 9">GUH-2</strain>
    </source>
</reference>
<proteinExistence type="inferred from homology"/>
<dbReference type="KEGG" id="ncy:NOCYR_1885"/>
<dbReference type="AlphaFoldDB" id="H6RD27"/>
<dbReference type="Pfam" id="PF00877">
    <property type="entry name" value="NLPC_P60"/>
    <property type="match status" value="1"/>
</dbReference>
<feature type="signal peptide" evidence="6">
    <location>
        <begin position="1"/>
        <end position="29"/>
    </location>
</feature>
<evidence type="ECO:0000259" key="7">
    <source>
        <dbReference type="PROSITE" id="PS51935"/>
    </source>
</evidence>
<dbReference type="PANTHER" id="PTHR47359">
    <property type="entry name" value="PEPTIDOGLYCAN DL-ENDOPEPTIDASE CWLO"/>
    <property type="match status" value="1"/>
</dbReference>
<evidence type="ECO:0000313" key="9">
    <source>
        <dbReference type="Proteomes" id="UP000008190"/>
    </source>
</evidence>
<organism evidence="8 9">
    <name type="scientific">Nocardia cyriacigeorgica (strain GUH-2)</name>
    <dbReference type="NCBI Taxonomy" id="1127134"/>
    <lineage>
        <taxon>Bacteria</taxon>
        <taxon>Bacillati</taxon>
        <taxon>Actinomycetota</taxon>
        <taxon>Actinomycetes</taxon>
        <taxon>Mycobacteriales</taxon>
        <taxon>Nocardiaceae</taxon>
        <taxon>Nocardia</taxon>
    </lineage>
</organism>
<feature type="chain" id="PRO_5003605904" description="NlpC/P60 domain-containing protein" evidence="6">
    <location>
        <begin position="30"/>
        <end position="181"/>
    </location>
</feature>
<dbReference type="Proteomes" id="UP000008190">
    <property type="component" value="Chromosome"/>
</dbReference>
<dbReference type="SUPFAM" id="SSF54001">
    <property type="entry name" value="Cysteine proteinases"/>
    <property type="match status" value="1"/>
</dbReference>
<dbReference type="RefSeq" id="WP_014350136.1">
    <property type="nucleotide sequence ID" value="NC_016887.1"/>
</dbReference>
<evidence type="ECO:0000256" key="6">
    <source>
        <dbReference type="SAM" id="SignalP"/>
    </source>
</evidence>
<sequence>MTRTPLRRIITGFCFAALAAFTLATPAVAAPDTGSASGSGGSGSSSGSGSGSGSGSSSGSAALPLPSPAGLGALAVAVTQTGKPYEWGSEGPHSWDCSALVQWAFAQVGVRLPRTTWEQAEVGAEVPRYALSPGDVVILNADASHVGIYAGFGQIFNAYGRGVPVGLAPLSQFEIYSIRRF</sequence>
<evidence type="ECO:0000313" key="8">
    <source>
        <dbReference type="EMBL" id="CCF62671.1"/>
    </source>
</evidence>
<evidence type="ECO:0000256" key="4">
    <source>
        <dbReference type="ARBA" id="ARBA00022807"/>
    </source>
</evidence>
<dbReference type="HOGENOM" id="CLU_016043_6_6_11"/>
<keyword evidence="2" id="KW-0645">Protease</keyword>
<evidence type="ECO:0000256" key="3">
    <source>
        <dbReference type="ARBA" id="ARBA00022801"/>
    </source>
</evidence>
<dbReference type="GO" id="GO:0008234">
    <property type="term" value="F:cysteine-type peptidase activity"/>
    <property type="evidence" value="ECO:0007669"/>
    <property type="project" value="UniProtKB-KW"/>
</dbReference>
<dbReference type="Gene3D" id="3.90.1720.10">
    <property type="entry name" value="endopeptidase domain like (from Nostoc punctiforme)"/>
    <property type="match status" value="1"/>
</dbReference>
<dbReference type="GO" id="GO:0006508">
    <property type="term" value="P:proteolysis"/>
    <property type="evidence" value="ECO:0007669"/>
    <property type="project" value="UniProtKB-KW"/>
</dbReference>
<gene>
    <name evidence="8" type="ordered locus">NOCYR_1885</name>
</gene>
<dbReference type="InterPro" id="IPR000064">
    <property type="entry name" value="NLP_P60_dom"/>
</dbReference>
<keyword evidence="6" id="KW-0732">Signal</keyword>
<keyword evidence="3" id="KW-0378">Hydrolase</keyword>
<feature type="region of interest" description="Disordered" evidence="5">
    <location>
        <begin position="31"/>
        <end position="61"/>
    </location>
</feature>
<protein>
    <recommendedName>
        <fullName evidence="7">NlpC/P60 domain-containing protein</fullName>
    </recommendedName>
</protein>
<comment type="similarity">
    <text evidence="1">Belongs to the peptidase C40 family.</text>
</comment>
<dbReference type="InterPro" id="IPR051794">
    <property type="entry name" value="PG_Endopeptidase_C40"/>
</dbReference>
<keyword evidence="4" id="KW-0788">Thiol protease</keyword>
<evidence type="ECO:0000256" key="1">
    <source>
        <dbReference type="ARBA" id="ARBA00007074"/>
    </source>
</evidence>
<keyword evidence="9" id="KW-1185">Reference proteome</keyword>
<evidence type="ECO:0000256" key="2">
    <source>
        <dbReference type="ARBA" id="ARBA00022670"/>
    </source>
</evidence>
<evidence type="ECO:0000256" key="5">
    <source>
        <dbReference type="SAM" id="MobiDB-lite"/>
    </source>
</evidence>
<dbReference type="InterPro" id="IPR038765">
    <property type="entry name" value="Papain-like_cys_pep_sf"/>
</dbReference>
<dbReference type="PANTHER" id="PTHR47359:SF3">
    <property type="entry name" value="NLP_P60 DOMAIN-CONTAINING PROTEIN-RELATED"/>
    <property type="match status" value="1"/>
</dbReference>
<feature type="compositionally biased region" description="Gly residues" evidence="5">
    <location>
        <begin position="37"/>
        <end position="56"/>
    </location>
</feature>
<name>H6RD27_NOCCG</name>
<dbReference type="EMBL" id="FO082843">
    <property type="protein sequence ID" value="CCF62671.1"/>
    <property type="molecule type" value="Genomic_DNA"/>
</dbReference>
<dbReference type="PROSITE" id="PS51935">
    <property type="entry name" value="NLPC_P60"/>
    <property type="match status" value="1"/>
</dbReference>
<feature type="domain" description="NlpC/P60" evidence="7">
    <location>
        <begin position="67"/>
        <end position="181"/>
    </location>
</feature>
<accession>H6RD27</accession>
<dbReference type="eggNOG" id="COG0791">
    <property type="taxonomic scope" value="Bacteria"/>
</dbReference>
<dbReference type="STRING" id="1127134.NOCYR_1885"/>